<evidence type="ECO:0000256" key="1">
    <source>
        <dbReference type="SAM" id="MobiDB-lite"/>
    </source>
</evidence>
<gene>
    <name evidence="2" type="ORF">LTR78_005702</name>
</gene>
<sequence length="237" mass="25911">MNGVGRCPTQAADPAEPSMIAQPNPQDGKGYKSGTVIGGGHTHEGSVCAARRELQQVQGLAATARIFPQRLTSSSPPTYELKHSVTIMTRPIWLWQTALPALSMAQTFNMWPLVDTAFMANALNVSQTCVTALWERHSGLRPDDLPHGRSDRSLLLGERQHHYAVHIGLYVRTDAAKQRKYSVDTSSGMTSATTWINDVYDNCDPTDAIYVDTKLVPIDTVAVRYTDGLGLACLTDQ</sequence>
<dbReference type="EMBL" id="JAUTXT010000020">
    <property type="protein sequence ID" value="KAK3674233.1"/>
    <property type="molecule type" value="Genomic_DNA"/>
</dbReference>
<dbReference type="AlphaFoldDB" id="A0AAE0WM45"/>
<proteinExistence type="predicted"/>
<evidence type="ECO:0000313" key="3">
    <source>
        <dbReference type="Proteomes" id="UP001274830"/>
    </source>
</evidence>
<evidence type="ECO:0000313" key="2">
    <source>
        <dbReference type="EMBL" id="KAK3674233.1"/>
    </source>
</evidence>
<comment type="caution">
    <text evidence="2">The sequence shown here is derived from an EMBL/GenBank/DDBJ whole genome shotgun (WGS) entry which is preliminary data.</text>
</comment>
<keyword evidence="3" id="KW-1185">Reference proteome</keyword>
<name>A0AAE0WM45_9PEZI</name>
<organism evidence="2 3">
    <name type="scientific">Recurvomyces mirabilis</name>
    <dbReference type="NCBI Taxonomy" id="574656"/>
    <lineage>
        <taxon>Eukaryota</taxon>
        <taxon>Fungi</taxon>
        <taxon>Dikarya</taxon>
        <taxon>Ascomycota</taxon>
        <taxon>Pezizomycotina</taxon>
        <taxon>Dothideomycetes</taxon>
        <taxon>Dothideomycetidae</taxon>
        <taxon>Mycosphaerellales</taxon>
        <taxon>Teratosphaeriaceae</taxon>
        <taxon>Recurvomyces</taxon>
    </lineage>
</organism>
<protein>
    <submittedName>
        <fullName evidence="2">Uncharacterized protein</fullName>
    </submittedName>
</protein>
<reference evidence="2" key="1">
    <citation type="submission" date="2023-07" db="EMBL/GenBank/DDBJ databases">
        <title>Black Yeasts Isolated from many extreme environments.</title>
        <authorList>
            <person name="Coleine C."/>
            <person name="Stajich J.E."/>
            <person name="Selbmann L."/>
        </authorList>
    </citation>
    <scope>NUCLEOTIDE SEQUENCE</scope>
    <source>
        <strain evidence="2">CCFEE 5485</strain>
    </source>
</reference>
<accession>A0AAE0WM45</accession>
<feature type="region of interest" description="Disordered" evidence="1">
    <location>
        <begin position="1"/>
        <end position="36"/>
    </location>
</feature>
<dbReference type="Proteomes" id="UP001274830">
    <property type="component" value="Unassembled WGS sequence"/>
</dbReference>